<dbReference type="InterPro" id="IPR000994">
    <property type="entry name" value="Pept_M24"/>
</dbReference>
<keyword evidence="2 5" id="KW-0479">Metal-binding</keyword>
<dbReference type="RefSeq" id="WP_191325569.1">
    <property type="nucleotide sequence ID" value="NZ_BMZP01000019.1"/>
</dbReference>
<dbReference type="Proteomes" id="UP001595683">
    <property type="component" value="Unassembled WGS sequence"/>
</dbReference>
<proteinExistence type="inferred from homology"/>
<evidence type="ECO:0000256" key="3">
    <source>
        <dbReference type="ARBA" id="ARBA00022801"/>
    </source>
</evidence>
<dbReference type="Pfam" id="PF00557">
    <property type="entry name" value="Peptidase_M24"/>
    <property type="match status" value="1"/>
</dbReference>
<evidence type="ECO:0000313" key="9">
    <source>
        <dbReference type="Proteomes" id="UP001595683"/>
    </source>
</evidence>
<dbReference type="PANTHER" id="PTHR46112:SF3">
    <property type="entry name" value="AMINOPEPTIDASE YPDF"/>
    <property type="match status" value="1"/>
</dbReference>
<keyword evidence="9" id="KW-1185">Reference proteome</keyword>
<dbReference type="EMBL" id="JBHRYE010000020">
    <property type="protein sequence ID" value="MFC3672169.1"/>
    <property type="molecule type" value="Genomic_DNA"/>
</dbReference>
<reference evidence="9" key="1">
    <citation type="journal article" date="2019" name="Int. J. Syst. Evol. Microbiol.">
        <title>The Global Catalogue of Microorganisms (GCM) 10K type strain sequencing project: providing services to taxonomists for standard genome sequencing and annotation.</title>
        <authorList>
            <consortium name="The Broad Institute Genomics Platform"/>
            <consortium name="The Broad Institute Genome Sequencing Center for Infectious Disease"/>
            <person name="Wu L."/>
            <person name="Ma J."/>
        </authorList>
    </citation>
    <scope>NUCLEOTIDE SEQUENCE [LARGE SCALE GENOMIC DNA]</scope>
    <source>
        <strain evidence="9">KCTC 42224</strain>
    </source>
</reference>
<keyword evidence="3" id="KW-0378">Hydrolase</keyword>
<evidence type="ECO:0000256" key="5">
    <source>
        <dbReference type="RuleBase" id="RU000590"/>
    </source>
</evidence>
<dbReference type="InterPro" id="IPR036005">
    <property type="entry name" value="Creatinase/aminopeptidase-like"/>
</dbReference>
<evidence type="ECO:0000259" key="7">
    <source>
        <dbReference type="Pfam" id="PF01321"/>
    </source>
</evidence>
<evidence type="ECO:0000256" key="4">
    <source>
        <dbReference type="ARBA" id="ARBA00023049"/>
    </source>
</evidence>
<dbReference type="SUPFAM" id="SSF55920">
    <property type="entry name" value="Creatinase/aminopeptidase"/>
    <property type="match status" value="1"/>
</dbReference>
<comment type="caution">
    <text evidence="8">The sequence shown here is derived from an EMBL/GenBank/DDBJ whole genome shotgun (WGS) entry which is preliminary data.</text>
</comment>
<dbReference type="InterPro" id="IPR050659">
    <property type="entry name" value="Peptidase_M24B"/>
</dbReference>
<dbReference type="InterPro" id="IPR001131">
    <property type="entry name" value="Peptidase_M24B_aminopep-P_CS"/>
</dbReference>
<evidence type="ECO:0000256" key="2">
    <source>
        <dbReference type="ARBA" id="ARBA00022723"/>
    </source>
</evidence>
<evidence type="ECO:0000313" key="8">
    <source>
        <dbReference type="EMBL" id="MFC3672169.1"/>
    </source>
</evidence>
<dbReference type="PANTHER" id="PTHR46112">
    <property type="entry name" value="AMINOPEPTIDASE"/>
    <property type="match status" value="1"/>
</dbReference>
<dbReference type="Pfam" id="PF01321">
    <property type="entry name" value="Creatinase_N"/>
    <property type="match status" value="1"/>
</dbReference>
<keyword evidence="1" id="KW-0645">Protease</keyword>
<evidence type="ECO:0000259" key="6">
    <source>
        <dbReference type="Pfam" id="PF00557"/>
    </source>
</evidence>
<comment type="similarity">
    <text evidence="5">Belongs to the peptidase M24B family.</text>
</comment>
<dbReference type="Gene3D" id="3.90.230.10">
    <property type="entry name" value="Creatinase/methionine aminopeptidase superfamily"/>
    <property type="match status" value="1"/>
</dbReference>
<protein>
    <submittedName>
        <fullName evidence="8">M24 family metallopeptidase</fullName>
    </submittedName>
</protein>
<name>A0ABV7V4S0_9SPHN</name>
<dbReference type="SUPFAM" id="SSF53092">
    <property type="entry name" value="Creatinase/prolidase N-terminal domain"/>
    <property type="match status" value="1"/>
</dbReference>
<dbReference type="InterPro" id="IPR000587">
    <property type="entry name" value="Creatinase_N"/>
</dbReference>
<dbReference type="PROSITE" id="PS00491">
    <property type="entry name" value="PROLINE_PEPTIDASE"/>
    <property type="match status" value="1"/>
</dbReference>
<feature type="domain" description="Peptidase M24" evidence="6">
    <location>
        <begin position="176"/>
        <end position="382"/>
    </location>
</feature>
<dbReference type="InterPro" id="IPR029149">
    <property type="entry name" value="Creatin/AminoP/Spt16_N"/>
</dbReference>
<sequence>MTTLGVGGSTAAAELAQLQPWADCAAPIAAEEYAARLAKARALMAAQGIDALLVNAGASLRYFAGVPWGASERLVAMIVLPEGRPQIVAPRFEHGSLEADLVIAADLHGWEEHEDPHALVAATLHATRAGRLAVDPAFPFQMALRLQAAAPGVTLLDGGPIIDACRSIKSEAELALMRQAKQMTLEVHRRVARILHPGITAGAVTRFIEAAHRALGAAGNSFCIVEFGRGTSFPHGLPGERRLEQDDVVLIDTGCFVQGYTSDITRTYVYGTPGAEHRRIWNLEREAQQAAFDAVKPGVPCEAIDAAARRVLERAGLGPDYRLPGLPHRTGHGIGLSIHEGPFLVRGDATPLAPGMCFSNEPMIVLPDRFGIRLEDHFHVTEAGAQWFTEPSHAIDDPFGLAA</sequence>
<organism evidence="8 9">
    <name type="scientific">Novosphingobium pokkalii</name>
    <dbReference type="NCBI Taxonomy" id="1770194"/>
    <lineage>
        <taxon>Bacteria</taxon>
        <taxon>Pseudomonadati</taxon>
        <taxon>Pseudomonadota</taxon>
        <taxon>Alphaproteobacteria</taxon>
        <taxon>Sphingomonadales</taxon>
        <taxon>Sphingomonadaceae</taxon>
        <taxon>Novosphingobium</taxon>
    </lineage>
</organism>
<gene>
    <name evidence="8" type="ORF">ACFOOT_12125</name>
</gene>
<dbReference type="Gene3D" id="3.40.350.10">
    <property type="entry name" value="Creatinase/prolidase N-terminal domain"/>
    <property type="match status" value="1"/>
</dbReference>
<accession>A0ABV7V4S0</accession>
<keyword evidence="4" id="KW-0482">Metalloprotease</keyword>
<feature type="domain" description="Creatinase N-terminal" evidence="7">
    <location>
        <begin position="36"/>
        <end position="168"/>
    </location>
</feature>
<evidence type="ECO:0000256" key="1">
    <source>
        <dbReference type="ARBA" id="ARBA00022670"/>
    </source>
</evidence>